<dbReference type="AlphaFoldDB" id="T0R6G4"/>
<evidence type="ECO:0000256" key="1">
    <source>
        <dbReference type="SAM" id="SignalP"/>
    </source>
</evidence>
<evidence type="ECO:0008006" key="4">
    <source>
        <dbReference type="Google" id="ProtNLM"/>
    </source>
</evidence>
<evidence type="ECO:0000313" key="2">
    <source>
        <dbReference type="EMBL" id="EQC27668.1"/>
    </source>
</evidence>
<gene>
    <name evidence="2" type="ORF">SDRG_14576</name>
</gene>
<evidence type="ECO:0000313" key="3">
    <source>
        <dbReference type="Proteomes" id="UP000030762"/>
    </source>
</evidence>
<protein>
    <recommendedName>
        <fullName evidence="4">Secreted protein</fullName>
    </recommendedName>
</protein>
<keyword evidence="1" id="KW-0732">Signal</keyword>
<dbReference type="RefSeq" id="XP_008618936.1">
    <property type="nucleotide sequence ID" value="XM_008620714.1"/>
</dbReference>
<dbReference type="VEuPathDB" id="FungiDB:SDRG_14576"/>
<feature type="signal peptide" evidence="1">
    <location>
        <begin position="1"/>
        <end position="15"/>
    </location>
</feature>
<accession>T0R6G4</accession>
<dbReference type="OrthoDB" id="79244at2759"/>
<feature type="chain" id="PRO_5012677952" description="Secreted protein" evidence="1">
    <location>
        <begin position="16"/>
        <end position="376"/>
    </location>
</feature>
<dbReference type="EMBL" id="JH767205">
    <property type="protein sequence ID" value="EQC27668.1"/>
    <property type="molecule type" value="Genomic_DNA"/>
</dbReference>
<keyword evidence="3" id="KW-1185">Reference proteome</keyword>
<proteinExistence type="predicted"/>
<dbReference type="GeneID" id="19955303"/>
<dbReference type="Proteomes" id="UP000030762">
    <property type="component" value="Unassembled WGS sequence"/>
</dbReference>
<organism evidence="2 3">
    <name type="scientific">Saprolegnia diclina (strain VS20)</name>
    <dbReference type="NCBI Taxonomy" id="1156394"/>
    <lineage>
        <taxon>Eukaryota</taxon>
        <taxon>Sar</taxon>
        <taxon>Stramenopiles</taxon>
        <taxon>Oomycota</taxon>
        <taxon>Saprolegniomycetes</taxon>
        <taxon>Saprolegniales</taxon>
        <taxon>Saprolegniaceae</taxon>
        <taxon>Saprolegnia</taxon>
    </lineage>
</organism>
<sequence>MRSTLLLAGASAALALDACNVAMMEDVYAVIQGPLGASCASAVGLDTSNAQKMPMDYVFTHITSPTLLDALGKSAACTSWWSAVTKSMATVPNCTLGPVSLQQVQAMTIAQYFAANNDYINHVETNIANNTTDAPIPVLTTVLPTTTTPAATTTKAPVNPTGGASAATISLAIASSLVLYLLLALTATASAVLSPCNFNDLDATYKIIQGPQAVACASAVGLVQVDANKAPLDTIFTKIASPAMLSSLSQAPACTDWWAAVTTSMAYVGSCSLGGVSLRAIQHMTIVEYFTNNNDAINNLPPKVTTSIYDDVPALATTPVVTMAENPTVTLAPTTVPTPTTAAATTKTTVTTAPTSSSVAVTSTMTSLVVLLLVAL</sequence>
<name>T0R6G4_SAPDV</name>
<reference evidence="2 3" key="1">
    <citation type="submission" date="2012-04" db="EMBL/GenBank/DDBJ databases">
        <title>The Genome Sequence of Saprolegnia declina VS20.</title>
        <authorList>
            <consortium name="The Broad Institute Genome Sequencing Platform"/>
            <person name="Russ C."/>
            <person name="Nusbaum C."/>
            <person name="Tyler B."/>
            <person name="van West P."/>
            <person name="Dieguez-Uribeondo J."/>
            <person name="de Bruijn I."/>
            <person name="Tripathy S."/>
            <person name="Jiang R."/>
            <person name="Young S.K."/>
            <person name="Zeng Q."/>
            <person name="Gargeya S."/>
            <person name="Fitzgerald M."/>
            <person name="Haas B."/>
            <person name="Abouelleil A."/>
            <person name="Alvarado L."/>
            <person name="Arachchi H.M."/>
            <person name="Berlin A."/>
            <person name="Chapman S.B."/>
            <person name="Goldberg J."/>
            <person name="Griggs A."/>
            <person name="Gujja S."/>
            <person name="Hansen M."/>
            <person name="Howarth C."/>
            <person name="Imamovic A."/>
            <person name="Larimer J."/>
            <person name="McCowen C."/>
            <person name="Montmayeur A."/>
            <person name="Murphy C."/>
            <person name="Neiman D."/>
            <person name="Pearson M."/>
            <person name="Priest M."/>
            <person name="Roberts A."/>
            <person name="Saif S."/>
            <person name="Shea T."/>
            <person name="Sisk P."/>
            <person name="Sykes S."/>
            <person name="Wortman J."/>
            <person name="Nusbaum C."/>
            <person name="Birren B."/>
        </authorList>
    </citation>
    <scope>NUCLEOTIDE SEQUENCE [LARGE SCALE GENOMIC DNA]</scope>
    <source>
        <strain evidence="2 3">VS20</strain>
    </source>
</reference>
<dbReference type="InParanoid" id="T0R6G4"/>